<dbReference type="KEGG" id="vg:14516146"/>
<sequence length="87" mass="9830">MPKYKVDVSFLTKELLINGEVATGDVLIAVMKQMECKKSSGSDTLSYYIKGIGELQFTPEKNMPQEKIKKLIRNGSGEWYPRNTNEA</sequence>
<proteinExistence type="predicted"/>
<reference evidence="1" key="1">
    <citation type="submission" date="2013-11" db="EMBL/GenBank/DDBJ databases">
        <title>Discovery of phiAGATE novel phage infecting Bacillus pumilus leads to new insights in phylogeny of subfamily Spounavirinae.</title>
        <authorList>
            <person name="Barylski J."/>
            <person name="Nowicki G."/>
            <person name="Gozdzicka-Jozefiak A."/>
        </authorList>
    </citation>
    <scope>NUCLEOTIDE SEQUENCE [LARGE SCALE GENOMIC DNA]</scope>
</reference>
<accession>L0LC88</accession>
<dbReference type="Proteomes" id="UP000010364">
    <property type="component" value="Segment"/>
</dbReference>
<dbReference type="GeneID" id="14516146"/>
<keyword evidence="2" id="KW-1185">Reference proteome</keyword>
<evidence type="ECO:0000313" key="2">
    <source>
        <dbReference type="Proteomes" id="UP000010364"/>
    </source>
</evidence>
<evidence type="ECO:0000313" key="1">
    <source>
        <dbReference type="EMBL" id="AGB62711.1"/>
    </source>
</evidence>
<name>L0LC88_9CAUD</name>
<dbReference type="RefSeq" id="YP_007349304.1">
    <property type="nucleotide sequence ID" value="NC_020081.2"/>
</dbReference>
<dbReference type="OrthoDB" id="33535at10239"/>
<dbReference type="EMBL" id="JX238501">
    <property type="protein sequence ID" value="AGB62711.1"/>
    <property type="molecule type" value="Genomic_DNA"/>
</dbReference>
<organism evidence="1 2">
    <name type="scientific">Bacillus phage phiAGATE</name>
    <dbReference type="NCBI Taxonomy" id="1204533"/>
    <lineage>
        <taxon>Viruses</taxon>
        <taxon>Duplodnaviria</taxon>
        <taxon>Heunggongvirae</taxon>
        <taxon>Uroviricota</taxon>
        <taxon>Caudoviricetes</taxon>
        <taxon>Herelleviridae</taxon>
        <taxon>Bastillevirinae</taxon>
        <taxon>Agatevirus</taxon>
        <taxon>Agatevirus agate</taxon>
    </lineage>
</organism>
<protein>
    <submittedName>
        <fullName evidence="1">Uncharacterized protein</fullName>
    </submittedName>
</protein>